<evidence type="ECO:0000313" key="2">
    <source>
        <dbReference type="EMBL" id="SUV16828.1"/>
    </source>
</evidence>
<dbReference type="Proteomes" id="UP000255295">
    <property type="component" value="Unassembled WGS sequence"/>
</dbReference>
<evidence type="ECO:0000313" key="1">
    <source>
        <dbReference type="EMBL" id="AVK97279.1"/>
    </source>
</evidence>
<evidence type="ECO:0000313" key="4">
    <source>
        <dbReference type="Proteomes" id="UP000255295"/>
    </source>
</evidence>
<sequence length="158" mass="18415">MTLYSVLVADCELQTVDCTGITEITVRELKKLHPITGDTPEQPWHSMDDDARLVYAPDESAFGQLHIFEWNNPPYDLALYNEKSYVYGIEGNWGPQFLDDLLSYLKQHIKPEQNVDLIRFWAGEYDRTLKSRRIHIAEIESHHLESLQNEQYICVAFV</sequence>
<dbReference type="GeneID" id="48277293"/>
<name>A0A2S0K1V1_LYSSH</name>
<dbReference type="RefSeq" id="WP_024363548.1">
    <property type="nucleotide sequence ID" value="NZ_BJNS01000001.1"/>
</dbReference>
<protein>
    <submittedName>
        <fullName evidence="1">Uncharacterized protein</fullName>
    </submittedName>
</protein>
<dbReference type="EMBL" id="UFSZ01000001">
    <property type="protein sequence ID" value="SUV16828.1"/>
    <property type="molecule type" value="Genomic_DNA"/>
</dbReference>
<gene>
    <name evidence="1" type="ORF">LS41612_13920</name>
    <name evidence="2" type="ORF">NCTC10338_01913</name>
</gene>
<organism evidence="1 3">
    <name type="scientific">Lysinibacillus sphaericus</name>
    <name type="common">Bacillus sphaericus</name>
    <dbReference type="NCBI Taxonomy" id="1421"/>
    <lineage>
        <taxon>Bacteria</taxon>
        <taxon>Bacillati</taxon>
        <taxon>Bacillota</taxon>
        <taxon>Bacilli</taxon>
        <taxon>Bacillales</taxon>
        <taxon>Bacillaceae</taxon>
        <taxon>Lysinibacillus</taxon>
    </lineage>
</organism>
<dbReference type="AlphaFoldDB" id="A0A2S0K1V1"/>
<reference evidence="2 4" key="2">
    <citation type="submission" date="2018-06" db="EMBL/GenBank/DDBJ databases">
        <authorList>
            <consortium name="Pathogen Informatics"/>
            <person name="Doyle S."/>
        </authorList>
    </citation>
    <scope>NUCLEOTIDE SEQUENCE [LARGE SCALE GENOMIC DNA]</scope>
    <source>
        <strain evidence="2 4">NCTC10338</strain>
    </source>
</reference>
<evidence type="ECO:0000313" key="3">
    <source>
        <dbReference type="Proteomes" id="UP000238825"/>
    </source>
</evidence>
<accession>A0A2S0K1V1</accession>
<dbReference type="EMBL" id="CP019980">
    <property type="protein sequence ID" value="AVK97279.1"/>
    <property type="molecule type" value="Genomic_DNA"/>
</dbReference>
<dbReference type="Proteomes" id="UP000238825">
    <property type="component" value="Chromosome"/>
</dbReference>
<reference evidence="1 3" key="1">
    <citation type="submission" date="2017-03" db="EMBL/GenBank/DDBJ databases">
        <title>The whole genome sequencing and assembly of Lysinibacillus sphaericus DSM 28T strain.</title>
        <authorList>
            <person name="Lee Y.-J."/>
            <person name="Yi H."/>
            <person name="Bahn Y.-S."/>
            <person name="Kim J.F."/>
            <person name="Lee D.-W."/>
        </authorList>
    </citation>
    <scope>NUCLEOTIDE SEQUENCE [LARGE SCALE GENOMIC DNA]</scope>
    <source>
        <strain evidence="1 3">DSM 28</strain>
    </source>
</reference>
<proteinExistence type="predicted"/>